<dbReference type="InterPro" id="IPR005845">
    <property type="entry name" value="A-D-PHexomutase_a/b/a-II"/>
</dbReference>
<feature type="domain" description="Alpha-D-phosphohexomutase alpha/beta/alpha" evidence="5">
    <location>
        <begin position="198"/>
        <end position="284"/>
    </location>
</feature>
<evidence type="ECO:0000256" key="3">
    <source>
        <dbReference type="ARBA" id="ARBA00022553"/>
    </source>
</evidence>
<dbReference type="Gene3D" id="3.40.120.10">
    <property type="entry name" value="Alpha-D-Glucose-1,6-Bisphosphate, subunit A, domain 3"/>
    <property type="match status" value="3"/>
</dbReference>
<evidence type="ECO:0000259" key="4">
    <source>
        <dbReference type="Pfam" id="PF02878"/>
    </source>
</evidence>
<dbReference type="Gene3D" id="3.30.310.50">
    <property type="entry name" value="Alpha-D-phosphohexomutase, C-terminal domain"/>
    <property type="match status" value="1"/>
</dbReference>
<dbReference type="PANTHER" id="PTHR42946">
    <property type="entry name" value="PHOSPHOHEXOSE MUTASE"/>
    <property type="match status" value="1"/>
</dbReference>
<evidence type="ECO:0000313" key="8">
    <source>
        <dbReference type="Proteomes" id="UP000466848"/>
    </source>
</evidence>
<dbReference type="PRINTS" id="PR00509">
    <property type="entry name" value="PGMPMM"/>
</dbReference>
<dbReference type="GO" id="GO:0004615">
    <property type="term" value="F:phosphomannomutase activity"/>
    <property type="evidence" value="ECO:0007669"/>
    <property type="project" value="TreeGrafter"/>
</dbReference>
<keyword evidence="8" id="KW-1185">Reference proteome</keyword>
<name>A0A858BYQ4_9FIRM</name>
<dbReference type="SUPFAM" id="SSF53738">
    <property type="entry name" value="Phosphoglucomutase, first 3 domains"/>
    <property type="match status" value="3"/>
</dbReference>
<proteinExistence type="inferred from homology"/>
<dbReference type="Proteomes" id="UP000466848">
    <property type="component" value="Chromosome"/>
</dbReference>
<feature type="domain" description="Alpha-D-phosphohexomutase alpha/beta/alpha" evidence="6">
    <location>
        <begin position="292"/>
        <end position="404"/>
    </location>
</feature>
<dbReference type="FunFam" id="3.40.120.10:FF:000010">
    <property type="entry name" value="phosphomannomutase/phosphoglucomutase isoform X1"/>
    <property type="match status" value="1"/>
</dbReference>
<dbReference type="GO" id="GO:0005975">
    <property type="term" value="P:carbohydrate metabolic process"/>
    <property type="evidence" value="ECO:0007669"/>
    <property type="project" value="InterPro"/>
</dbReference>
<dbReference type="InterPro" id="IPR005846">
    <property type="entry name" value="A-D-PHexomutase_a/b/a-III"/>
</dbReference>
<sequence>MKRDYKKLQNGSDIRGIALEGIAGEVPNLGAEEAERLSAAFLLWLSEKTGKKPGELKVAVGRDPRISGEMLLEAVIRGLARHGATVIPCGLASTPAMFMSTVFPEFACHGAIMITASHLPFNRNGFKYFHRGGGLDKNDIGKIIAWAEGEAFLAALGDPVAEQDWKRSEQGLMGVYSRFLRDKIKAGVNSCLDYEKPLKGLKIVVDAGNGGGGFYAKQVLAPLGADISASQFLEPDGTFPNHAPNPEDKAAMAAISQQVLETQSDLGLIFDTDVDRSSAVDHQGREISRNGIVAMAAALVAETYPGTTVVTDSITSDQLTVFLEQELGLKHKRFKRGYKNVINEAVRLNEEGIDSQLAIETSGHAALKENHFLDDGAYLATKIVIKAAQLAAEGKTLDSLINRLEEPVEAIEIRLPITCEDFGPYGDRILQELRQWSSMSDCAQRKADGEIEAVEEGSCVLCHCGMSLVEPNYEGVRINFNQSHGDGWCLLRKSLHDPIMPLNIESNQPGGCKQIAEKLRPFLAAYEQLDISKL</sequence>
<dbReference type="Pfam" id="PF02878">
    <property type="entry name" value="PGM_PMM_I"/>
    <property type="match status" value="1"/>
</dbReference>
<feature type="domain" description="Alpha-D-phosphohexomutase alpha/beta/alpha" evidence="4">
    <location>
        <begin position="11"/>
        <end position="146"/>
    </location>
</feature>
<dbReference type="AlphaFoldDB" id="A0A858BYQ4"/>
<dbReference type="KEGG" id="abut:Ami103574_14075"/>
<organism evidence="7 8">
    <name type="scientific">Aminipila butyrica</name>
    <dbReference type="NCBI Taxonomy" id="433296"/>
    <lineage>
        <taxon>Bacteria</taxon>
        <taxon>Bacillati</taxon>
        <taxon>Bacillota</taxon>
        <taxon>Clostridia</taxon>
        <taxon>Peptostreptococcales</taxon>
        <taxon>Anaerovoracaceae</taxon>
        <taxon>Aminipila</taxon>
    </lineage>
</organism>
<evidence type="ECO:0000259" key="5">
    <source>
        <dbReference type="Pfam" id="PF02879"/>
    </source>
</evidence>
<evidence type="ECO:0000313" key="7">
    <source>
        <dbReference type="EMBL" id="QIB70349.1"/>
    </source>
</evidence>
<dbReference type="Pfam" id="PF02879">
    <property type="entry name" value="PGM_PMM_II"/>
    <property type="match status" value="1"/>
</dbReference>
<dbReference type="EMBL" id="CP048649">
    <property type="protein sequence ID" value="QIB70349.1"/>
    <property type="molecule type" value="Genomic_DNA"/>
</dbReference>
<evidence type="ECO:0000259" key="6">
    <source>
        <dbReference type="Pfam" id="PF02880"/>
    </source>
</evidence>
<dbReference type="CDD" id="cd03089">
    <property type="entry name" value="PMM_PGM"/>
    <property type="match status" value="1"/>
</dbReference>
<reference evidence="7 8" key="1">
    <citation type="submission" date="2020-02" db="EMBL/GenBank/DDBJ databases">
        <authorList>
            <person name="Kim Y.B."/>
            <person name="Roh S.W."/>
        </authorList>
    </citation>
    <scope>NUCLEOTIDE SEQUENCE [LARGE SCALE GENOMIC DNA]</scope>
    <source>
        <strain evidence="7 8">DSM 103574</strain>
    </source>
</reference>
<comment type="cofactor">
    <cofactor evidence="1">
        <name>Mg(2+)</name>
        <dbReference type="ChEBI" id="CHEBI:18420"/>
    </cofactor>
</comment>
<keyword evidence="3" id="KW-0597">Phosphoprotein</keyword>
<evidence type="ECO:0000256" key="1">
    <source>
        <dbReference type="ARBA" id="ARBA00001946"/>
    </source>
</evidence>
<dbReference type="RefSeq" id="WP_163067587.1">
    <property type="nucleotide sequence ID" value="NZ_CP048649.1"/>
</dbReference>
<dbReference type="Pfam" id="PF02880">
    <property type="entry name" value="PGM_PMM_III"/>
    <property type="match status" value="1"/>
</dbReference>
<gene>
    <name evidence="7" type="ORF">Ami103574_14075</name>
</gene>
<accession>A0A858BYQ4</accession>
<evidence type="ECO:0000256" key="2">
    <source>
        <dbReference type="ARBA" id="ARBA00010231"/>
    </source>
</evidence>
<dbReference type="InterPro" id="IPR005844">
    <property type="entry name" value="A-D-PHexomutase_a/b/a-I"/>
</dbReference>
<protein>
    <submittedName>
        <fullName evidence="7">Phosphomannomutase/phosphoglucomutase</fullName>
    </submittedName>
</protein>
<comment type="similarity">
    <text evidence="2">Belongs to the phosphohexose mutase family.</text>
</comment>
<dbReference type="InterPro" id="IPR005841">
    <property type="entry name" value="Alpha-D-phosphohexomutase_SF"/>
</dbReference>
<dbReference type="InterPro" id="IPR016055">
    <property type="entry name" value="A-D-PHexomutase_a/b/a-I/II/III"/>
</dbReference>
<dbReference type="InterPro" id="IPR050060">
    <property type="entry name" value="Phosphoglucosamine_mutase"/>
</dbReference>
<dbReference type="PANTHER" id="PTHR42946:SF1">
    <property type="entry name" value="PHOSPHOGLUCOMUTASE (ALPHA-D-GLUCOSE-1,6-BISPHOSPHATE-DEPENDENT)"/>
    <property type="match status" value="1"/>
</dbReference>